<dbReference type="Gene3D" id="1.10.10.10">
    <property type="entry name" value="Winged helix-like DNA-binding domain superfamily/Winged helix DNA-binding domain"/>
    <property type="match status" value="1"/>
</dbReference>
<dbReference type="InterPro" id="IPR036388">
    <property type="entry name" value="WH-like_DNA-bd_sf"/>
</dbReference>
<evidence type="ECO:0000259" key="3">
    <source>
        <dbReference type="PROSITE" id="PS50186"/>
    </source>
</evidence>
<dbReference type="GO" id="GO:0000935">
    <property type="term" value="C:division septum"/>
    <property type="evidence" value="ECO:0007669"/>
    <property type="project" value="TreeGrafter"/>
</dbReference>
<dbReference type="GO" id="GO:0007010">
    <property type="term" value="P:cytoskeleton organization"/>
    <property type="evidence" value="ECO:0007669"/>
    <property type="project" value="TreeGrafter"/>
</dbReference>
<dbReference type="EMBL" id="JAQOWY010000589">
    <property type="protein sequence ID" value="KAK1840146.1"/>
    <property type="molecule type" value="Genomic_DNA"/>
</dbReference>
<dbReference type="Pfam" id="PF00620">
    <property type="entry name" value="RhoGAP"/>
    <property type="match status" value="1"/>
</dbReference>
<dbReference type="SMART" id="SM00049">
    <property type="entry name" value="DEP"/>
    <property type="match status" value="1"/>
</dbReference>
<keyword evidence="1" id="KW-0175">Coiled coil</keyword>
<dbReference type="SUPFAM" id="SSF48350">
    <property type="entry name" value="GTPase activation domain, GAP"/>
    <property type="match status" value="1"/>
</dbReference>
<proteinExistence type="predicted"/>
<dbReference type="SUPFAM" id="SSF103657">
    <property type="entry name" value="BAR/IMD domain-like"/>
    <property type="match status" value="1"/>
</dbReference>
<keyword evidence="7" id="KW-1185">Reference proteome</keyword>
<dbReference type="GO" id="GO:0005096">
    <property type="term" value="F:GTPase activator activity"/>
    <property type="evidence" value="ECO:0007669"/>
    <property type="project" value="TreeGrafter"/>
</dbReference>
<dbReference type="FunFam" id="1.20.1270.60:FF:000050">
    <property type="entry name" value="RhoGAP and Fes/CIP4 domain protein"/>
    <property type="match status" value="1"/>
</dbReference>
<accession>A0AAD9A2C3</accession>
<evidence type="ECO:0000313" key="7">
    <source>
        <dbReference type="Proteomes" id="UP001243330"/>
    </source>
</evidence>
<reference evidence="6" key="1">
    <citation type="submission" date="2023-01" db="EMBL/GenBank/DDBJ databases">
        <title>Colletotrichum chrysophilum M932 genome sequence.</title>
        <authorList>
            <person name="Baroncelli R."/>
        </authorList>
    </citation>
    <scope>NUCLEOTIDE SEQUENCE</scope>
    <source>
        <strain evidence="6">M932</strain>
    </source>
</reference>
<dbReference type="PANTHER" id="PTHR23065:SF17">
    <property type="entry name" value="RHO-GTPASE-ACTIVATING PROTEIN RGD2"/>
    <property type="match status" value="1"/>
</dbReference>
<dbReference type="InterPro" id="IPR027267">
    <property type="entry name" value="AH/BAR_dom_sf"/>
</dbReference>
<dbReference type="InterPro" id="IPR036390">
    <property type="entry name" value="WH_DNA-bd_sf"/>
</dbReference>
<dbReference type="Gene3D" id="1.20.1270.60">
    <property type="entry name" value="Arfaptin homology (AH) domain/BAR domain"/>
    <property type="match status" value="2"/>
</dbReference>
<dbReference type="AlphaFoldDB" id="A0AAD9A2C3"/>
<dbReference type="InterPro" id="IPR008936">
    <property type="entry name" value="Rho_GTPase_activation_prot"/>
</dbReference>
<dbReference type="Proteomes" id="UP001243330">
    <property type="component" value="Unassembled WGS sequence"/>
</dbReference>
<gene>
    <name evidence="6" type="ORF">CCHR01_17222</name>
</gene>
<dbReference type="FunFam" id="1.10.555.10:FF:000044">
    <property type="entry name" value="Rho-gtpase-activating protein 8"/>
    <property type="match status" value="1"/>
</dbReference>
<comment type="caution">
    <text evidence="6">The sequence shown here is derived from an EMBL/GenBank/DDBJ whole genome shotgun (WGS) entry which is preliminary data.</text>
</comment>
<dbReference type="SUPFAM" id="SSF46785">
    <property type="entry name" value="Winged helix' DNA-binding domain"/>
    <property type="match status" value="1"/>
</dbReference>
<evidence type="ECO:0000259" key="4">
    <source>
        <dbReference type="PROSITE" id="PS50238"/>
    </source>
</evidence>
<dbReference type="PROSITE" id="PS50238">
    <property type="entry name" value="RHOGAP"/>
    <property type="match status" value="1"/>
</dbReference>
<sequence length="773" mass="86700">MEEGAKNHKKIAQNIRDLVVNPFSRWCDAHESRIQDSQDELQARIKAHDRQAELVKKLRSTYFNKCRLVEDIEEETKLAFQDPETSPKNNIPEIKVSENKEPEKVEEKHEVDDEEEMVEIGDEFYNADQVKKMLEHMLNTIKLGETKVPILGVYQNTSSGADIVEYLQKHLNTSSVSYAERIGQDLITAGFLRLIGNVGSTFANSSKMFYQWRPKAFKAAGVPEKKLPLGRTFSLPASESSDSPVVGTVSEYLANWNVLNNAHPNETPAERLRREAREADDKYKGGVRKLDEMRCDLEETIFLHLRFLERCELDRLKAIKTVILDFSGTISNVIPSLQSAVDNMMLFQETVQPSGDLRYLLENYRTGSFIPKVVVYENYYNKVDEQTFGVDLEARARADKKRVPVIITTILTYLDNHYPDLEGDEARRGVWLVDVPLNQIHKLRAKINDGKPIPADVFDEFDIPTVASLLKLYLLELPDSLVSSHVYEIIRTIYQTQTQDNDAARVPVLQQTLSQLRLTNIATLDACMNHFTRLIDLTSADEAYISTLATALAPCILRPRTETSLTMEEKHAYRLIRDLFAHKDAIFSELKRMSTLNHSGSVNNRPRAISTDESNRRANMEERNRALLEKAAGSRGRATSPAPSPRGHRRDRSVGGPETRFPIQTSPPASAVDRHRSSLGSVIGAKRSSLEVPGSDNSSPAEPANGTANPPPAAEGVAARIQALESPVEKRNSLGRSTARYSLERRVPVASSGNDSAPSTPRGVTLEDKPMDD</sequence>
<feature type="domain" description="F-BAR" evidence="5">
    <location>
        <begin position="1"/>
        <end position="356"/>
    </location>
</feature>
<dbReference type="PROSITE" id="PS50186">
    <property type="entry name" value="DEP"/>
    <property type="match status" value="1"/>
</dbReference>
<dbReference type="Gene3D" id="1.10.555.10">
    <property type="entry name" value="Rho GTPase activation protein"/>
    <property type="match status" value="1"/>
</dbReference>
<dbReference type="InterPro" id="IPR031160">
    <property type="entry name" value="F_BAR_dom"/>
</dbReference>
<feature type="region of interest" description="Disordered" evidence="2">
    <location>
        <begin position="79"/>
        <end position="113"/>
    </location>
</feature>
<feature type="compositionally biased region" description="Basic and acidic residues" evidence="2">
    <location>
        <begin position="95"/>
        <end position="111"/>
    </location>
</feature>
<dbReference type="PANTHER" id="PTHR23065">
    <property type="entry name" value="PROLINE-SERINE-THREONINE PHOSPHATASE INTERACTING PROTEIN 1"/>
    <property type="match status" value="1"/>
</dbReference>
<dbReference type="InterPro" id="IPR000591">
    <property type="entry name" value="DEP_dom"/>
</dbReference>
<evidence type="ECO:0000256" key="2">
    <source>
        <dbReference type="SAM" id="MobiDB-lite"/>
    </source>
</evidence>
<dbReference type="Pfam" id="PF00610">
    <property type="entry name" value="DEP"/>
    <property type="match status" value="1"/>
</dbReference>
<organism evidence="6 7">
    <name type="scientific">Colletotrichum chrysophilum</name>
    <dbReference type="NCBI Taxonomy" id="1836956"/>
    <lineage>
        <taxon>Eukaryota</taxon>
        <taxon>Fungi</taxon>
        <taxon>Dikarya</taxon>
        <taxon>Ascomycota</taxon>
        <taxon>Pezizomycotina</taxon>
        <taxon>Sordariomycetes</taxon>
        <taxon>Hypocreomycetidae</taxon>
        <taxon>Glomerellales</taxon>
        <taxon>Glomerellaceae</taxon>
        <taxon>Colletotrichum</taxon>
        <taxon>Colletotrichum gloeosporioides species complex</taxon>
    </lineage>
</organism>
<feature type="compositionally biased region" description="Basic and acidic residues" evidence="2">
    <location>
        <begin position="613"/>
        <end position="628"/>
    </location>
</feature>
<feature type="domain" description="DEP" evidence="3">
    <location>
        <begin position="137"/>
        <end position="214"/>
    </location>
</feature>
<dbReference type="PROSITE" id="PS51741">
    <property type="entry name" value="F_BAR"/>
    <property type="match status" value="1"/>
</dbReference>
<protein>
    <recommendedName>
        <fullName evidence="8">RhoGAP domain-containing protein</fullName>
    </recommendedName>
</protein>
<dbReference type="CDD" id="cd04399">
    <property type="entry name" value="RhoGAP_fRGD2"/>
    <property type="match status" value="1"/>
</dbReference>
<evidence type="ECO:0008006" key="8">
    <source>
        <dbReference type="Google" id="ProtNLM"/>
    </source>
</evidence>
<evidence type="ECO:0000256" key="1">
    <source>
        <dbReference type="PROSITE-ProRule" id="PRU01077"/>
    </source>
</evidence>
<dbReference type="SMART" id="SM00324">
    <property type="entry name" value="RhoGAP"/>
    <property type="match status" value="1"/>
</dbReference>
<dbReference type="GO" id="GO:0007264">
    <property type="term" value="P:small GTPase-mediated signal transduction"/>
    <property type="evidence" value="ECO:0007669"/>
    <property type="project" value="TreeGrafter"/>
</dbReference>
<dbReference type="GO" id="GO:0005737">
    <property type="term" value="C:cytoplasm"/>
    <property type="evidence" value="ECO:0007669"/>
    <property type="project" value="TreeGrafter"/>
</dbReference>
<evidence type="ECO:0000259" key="5">
    <source>
        <dbReference type="PROSITE" id="PS51741"/>
    </source>
</evidence>
<dbReference type="GO" id="GO:0005886">
    <property type="term" value="C:plasma membrane"/>
    <property type="evidence" value="ECO:0007669"/>
    <property type="project" value="TreeGrafter"/>
</dbReference>
<evidence type="ECO:0000313" key="6">
    <source>
        <dbReference type="EMBL" id="KAK1840146.1"/>
    </source>
</evidence>
<feature type="region of interest" description="Disordered" evidence="2">
    <location>
        <begin position="597"/>
        <end position="773"/>
    </location>
</feature>
<name>A0AAD9A2C3_9PEZI</name>
<dbReference type="InterPro" id="IPR000198">
    <property type="entry name" value="RhoGAP_dom"/>
</dbReference>
<feature type="domain" description="Rho-GAP" evidence="4">
    <location>
        <begin position="390"/>
        <end position="587"/>
    </location>
</feature>